<evidence type="ECO:0000256" key="6">
    <source>
        <dbReference type="ARBA" id="ARBA00023170"/>
    </source>
</evidence>
<keyword evidence="2 8" id="KW-0812">Transmembrane</keyword>
<evidence type="ECO:0000256" key="8">
    <source>
        <dbReference type="RuleBase" id="RU000688"/>
    </source>
</evidence>
<evidence type="ECO:0000256" key="5">
    <source>
        <dbReference type="ARBA" id="ARBA00023136"/>
    </source>
</evidence>
<feature type="transmembrane region" description="Helical" evidence="9">
    <location>
        <begin position="80"/>
        <end position="101"/>
    </location>
</feature>
<evidence type="ECO:0000313" key="12">
    <source>
        <dbReference type="Proteomes" id="UP001152320"/>
    </source>
</evidence>
<evidence type="ECO:0000256" key="3">
    <source>
        <dbReference type="ARBA" id="ARBA00022989"/>
    </source>
</evidence>
<proteinExistence type="inferred from homology"/>
<dbReference type="GO" id="GO:0005886">
    <property type="term" value="C:plasma membrane"/>
    <property type="evidence" value="ECO:0007669"/>
    <property type="project" value="TreeGrafter"/>
</dbReference>
<keyword evidence="6 8" id="KW-0675">Receptor</keyword>
<accession>A0A9Q1C2Q8</accession>
<evidence type="ECO:0000256" key="2">
    <source>
        <dbReference type="ARBA" id="ARBA00022692"/>
    </source>
</evidence>
<evidence type="ECO:0000256" key="7">
    <source>
        <dbReference type="ARBA" id="ARBA00023224"/>
    </source>
</evidence>
<dbReference type="PANTHER" id="PTHR24243">
    <property type="entry name" value="G-PROTEIN COUPLED RECEPTOR"/>
    <property type="match status" value="1"/>
</dbReference>
<dbReference type="InterPro" id="IPR017452">
    <property type="entry name" value="GPCR_Rhodpsn_7TM"/>
</dbReference>
<feature type="transmembrane region" description="Helical" evidence="9">
    <location>
        <begin position="161"/>
        <end position="180"/>
    </location>
</feature>
<keyword evidence="7 8" id="KW-0807">Transducer</keyword>
<comment type="subcellular location">
    <subcellularLocation>
        <location evidence="1">Membrane</location>
        <topology evidence="1">Multi-pass membrane protein</topology>
    </subcellularLocation>
</comment>
<dbReference type="SUPFAM" id="SSF81321">
    <property type="entry name" value="Family A G protein-coupled receptor-like"/>
    <property type="match status" value="1"/>
</dbReference>
<dbReference type="GO" id="GO:0004930">
    <property type="term" value="F:G protein-coupled receptor activity"/>
    <property type="evidence" value="ECO:0007669"/>
    <property type="project" value="UniProtKB-KW"/>
</dbReference>
<keyword evidence="5 9" id="KW-0472">Membrane</keyword>
<keyword evidence="12" id="KW-1185">Reference proteome</keyword>
<feature type="transmembrane region" description="Helical" evidence="9">
    <location>
        <begin position="320"/>
        <end position="339"/>
    </location>
</feature>
<dbReference type="Proteomes" id="UP001152320">
    <property type="component" value="Chromosome 8"/>
</dbReference>
<feature type="transmembrane region" description="Helical" evidence="9">
    <location>
        <begin position="43"/>
        <end position="68"/>
    </location>
</feature>
<dbReference type="PANTHER" id="PTHR24243:SF208">
    <property type="entry name" value="PYROKININ-1 RECEPTOR"/>
    <property type="match status" value="1"/>
</dbReference>
<evidence type="ECO:0000313" key="11">
    <source>
        <dbReference type="EMBL" id="KAJ8037360.1"/>
    </source>
</evidence>
<feature type="domain" description="G-protein coupled receptors family 1 profile" evidence="10">
    <location>
        <begin position="59"/>
        <end position="336"/>
    </location>
</feature>
<dbReference type="AlphaFoldDB" id="A0A9Q1C2Q8"/>
<evidence type="ECO:0000256" key="1">
    <source>
        <dbReference type="ARBA" id="ARBA00004141"/>
    </source>
</evidence>
<keyword evidence="3 9" id="KW-1133">Transmembrane helix</keyword>
<feature type="transmembrane region" description="Helical" evidence="9">
    <location>
        <begin position="113"/>
        <end position="140"/>
    </location>
</feature>
<feature type="transmembrane region" description="Helical" evidence="9">
    <location>
        <begin position="280"/>
        <end position="300"/>
    </location>
</feature>
<comment type="similarity">
    <text evidence="8">Belongs to the G-protein coupled receptor 1 family.</text>
</comment>
<reference evidence="11" key="1">
    <citation type="submission" date="2021-10" db="EMBL/GenBank/DDBJ databases">
        <title>Tropical sea cucumber genome reveals ecological adaptation and Cuvierian tubules defense mechanism.</title>
        <authorList>
            <person name="Chen T."/>
        </authorList>
    </citation>
    <scope>NUCLEOTIDE SEQUENCE</scope>
    <source>
        <strain evidence="11">Nanhai2018</strain>
        <tissue evidence="11">Muscle</tissue>
    </source>
</reference>
<dbReference type="PRINTS" id="PR00237">
    <property type="entry name" value="GPCRRHODOPSN"/>
</dbReference>
<dbReference type="EMBL" id="JAIZAY010000008">
    <property type="protein sequence ID" value="KAJ8037360.1"/>
    <property type="molecule type" value="Genomic_DNA"/>
</dbReference>
<organism evidence="11 12">
    <name type="scientific">Holothuria leucospilota</name>
    <name type="common">Black long sea cucumber</name>
    <name type="synonym">Mertensiothuria leucospilota</name>
    <dbReference type="NCBI Taxonomy" id="206669"/>
    <lineage>
        <taxon>Eukaryota</taxon>
        <taxon>Metazoa</taxon>
        <taxon>Echinodermata</taxon>
        <taxon>Eleutherozoa</taxon>
        <taxon>Echinozoa</taxon>
        <taxon>Holothuroidea</taxon>
        <taxon>Aspidochirotacea</taxon>
        <taxon>Aspidochirotida</taxon>
        <taxon>Holothuriidae</taxon>
        <taxon>Holothuria</taxon>
    </lineage>
</organism>
<comment type="caution">
    <text evidence="11">The sequence shown here is derived from an EMBL/GenBank/DDBJ whole genome shotgun (WGS) entry which is preliminary data.</text>
</comment>
<dbReference type="OrthoDB" id="10011262at2759"/>
<dbReference type="Pfam" id="PF00001">
    <property type="entry name" value="7tm_1"/>
    <property type="match status" value="1"/>
</dbReference>
<keyword evidence="4 8" id="KW-0297">G-protein coupled receptor</keyword>
<dbReference type="PROSITE" id="PS50262">
    <property type="entry name" value="G_PROTEIN_RECEP_F1_2"/>
    <property type="match status" value="1"/>
</dbReference>
<dbReference type="Gene3D" id="1.20.1070.10">
    <property type="entry name" value="Rhodopsin 7-helix transmembrane proteins"/>
    <property type="match status" value="1"/>
</dbReference>
<evidence type="ECO:0000256" key="4">
    <source>
        <dbReference type="ARBA" id="ARBA00023040"/>
    </source>
</evidence>
<name>A0A9Q1C2Q8_HOLLE</name>
<dbReference type="CDD" id="cd00637">
    <property type="entry name" value="7tm_classA_rhodopsin-like"/>
    <property type="match status" value="1"/>
</dbReference>
<sequence>METYSVSFYEYVTSSECTGFGWNFWNSTDENINARLNPALTRIMVLFLHPLVAVTGILGNLAFMFVVWKVPYMRNSMNIILLNLSVADFLFLLVGTAIKFANVMHSPVLGDSFFFQCFLIIPLVNVVTFASLLLVSLISVERYIAVCKPHQYLKMTSRRRTLTYVGCVWSCCFALAVFLFPSTMDFVTVCLIWPDTSVYANFPAKVGFCEARSYFWSSVNEFVQIFPFFIALVLNIVCFVKIMSRLYGKMVFLPTPRQAQQEGQVSKRHNNSANAATRMLLVNGIAFFVLATPFHVTSAVQFFELISSEWLCNCREFKDISIILLYVNSAVNPFIYGLTNRTYRRAYYSVFSQSQHSSRRSWSTLTTTDNQGNRRSTIV</sequence>
<evidence type="ECO:0000256" key="9">
    <source>
        <dbReference type="SAM" id="Phobius"/>
    </source>
</evidence>
<protein>
    <submittedName>
        <fullName evidence="11">Neuromedin-U receptor 2</fullName>
    </submittedName>
</protein>
<evidence type="ECO:0000259" key="10">
    <source>
        <dbReference type="PROSITE" id="PS50262"/>
    </source>
</evidence>
<gene>
    <name evidence="11" type="ORF">HOLleu_18160</name>
</gene>
<dbReference type="InterPro" id="IPR000276">
    <property type="entry name" value="GPCR_Rhodpsn"/>
</dbReference>
<feature type="transmembrane region" description="Helical" evidence="9">
    <location>
        <begin position="222"/>
        <end position="240"/>
    </location>
</feature>
<dbReference type="PROSITE" id="PS00237">
    <property type="entry name" value="G_PROTEIN_RECEP_F1_1"/>
    <property type="match status" value="1"/>
</dbReference>